<reference evidence="2 3" key="1">
    <citation type="journal article" date="2019" name="Nat. Ecol. Evol.">
        <title>Megaphylogeny resolves global patterns of mushroom evolution.</title>
        <authorList>
            <person name="Varga T."/>
            <person name="Krizsan K."/>
            <person name="Foldi C."/>
            <person name="Dima B."/>
            <person name="Sanchez-Garcia M."/>
            <person name="Sanchez-Ramirez S."/>
            <person name="Szollosi G.J."/>
            <person name="Szarkandi J.G."/>
            <person name="Papp V."/>
            <person name="Albert L."/>
            <person name="Andreopoulos W."/>
            <person name="Angelini C."/>
            <person name="Antonin V."/>
            <person name="Barry K.W."/>
            <person name="Bougher N.L."/>
            <person name="Buchanan P."/>
            <person name="Buyck B."/>
            <person name="Bense V."/>
            <person name="Catcheside P."/>
            <person name="Chovatia M."/>
            <person name="Cooper J."/>
            <person name="Damon W."/>
            <person name="Desjardin D."/>
            <person name="Finy P."/>
            <person name="Geml J."/>
            <person name="Haridas S."/>
            <person name="Hughes K."/>
            <person name="Justo A."/>
            <person name="Karasinski D."/>
            <person name="Kautmanova I."/>
            <person name="Kiss B."/>
            <person name="Kocsube S."/>
            <person name="Kotiranta H."/>
            <person name="LaButti K.M."/>
            <person name="Lechner B.E."/>
            <person name="Liimatainen K."/>
            <person name="Lipzen A."/>
            <person name="Lukacs Z."/>
            <person name="Mihaltcheva S."/>
            <person name="Morgado L.N."/>
            <person name="Niskanen T."/>
            <person name="Noordeloos M.E."/>
            <person name="Ohm R.A."/>
            <person name="Ortiz-Santana B."/>
            <person name="Ovrebo C."/>
            <person name="Racz N."/>
            <person name="Riley R."/>
            <person name="Savchenko A."/>
            <person name="Shiryaev A."/>
            <person name="Soop K."/>
            <person name="Spirin V."/>
            <person name="Szebenyi C."/>
            <person name="Tomsovsky M."/>
            <person name="Tulloss R.E."/>
            <person name="Uehling J."/>
            <person name="Grigoriev I.V."/>
            <person name="Vagvolgyi C."/>
            <person name="Papp T."/>
            <person name="Martin F.M."/>
            <person name="Miettinen O."/>
            <person name="Hibbett D.S."/>
            <person name="Nagy L.G."/>
        </authorList>
    </citation>
    <scope>NUCLEOTIDE SEQUENCE [LARGE SCALE GENOMIC DNA]</scope>
    <source>
        <strain evidence="2 3">HHB13444</strain>
    </source>
</reference>
<evidence type="ECO:0000313" key="2">
    <source>
        <dbReference type="EMBL" id="TFK83670.1"/>
    </source>
</evidence>
<feature type="region of interest" description="Disordered" evidence="1">
    <location>
        <begin position="152"/>
        <end position="210"/>
    </location>
</feature>
<feature type="compositionally biased region" description="Low complexity" evidence="1">
    <location>
        <begin position="191"/>
        <end position="208"/>
    </location>
</feature>
<keyword evidence="3" id="KW-1185">Reference proteome</keyword>
<organism evidence="2 3">
    <name type="scientific">Polyporus arcularius HHB13444</name>
    <dbReference type="NCBI Taxonomy" id="1314778"/>
    <lineage>
        <taxon>Eukaryota</taxon>
        <taxon>Fungi</taxon>
        <taxon>Dikarya</taxon>
        <taxon>Basidiomycota</taxon>
        <taxon>Agaricomycotina</taxon>
        <taxon>Agaricomycetes</taxon>
        <taxon>Polyporales</taxon>
        <taxon>Polyporaceae</taxon>
        <taxon>Polyporus</taxon>
    </lineage>
</organism>
<sequence>MKRHVQIPTEQTSRTHGHQPGTSWTAVANHSRLPSQGAVLLKLQASIFTGHPSPSGDSERRTDERANNRFPMFSISDSRSTTHNAHAGANAPHPRPCLSRLIHVQAQVRTVYSIEPHPHPRPRSLQCARAGPTSCAVLAPGPSSLECECTPGTTSRCASSGPADLQRGPDRPRCRAVPRAGAGALHMPAHSTRPTRSSFSSCSSSRVSGKQHSSLVTSGLWHLRRSSPRLSYGASLRYTPARTVLKRPRDVHANALRPT</sequence>
<gene>
    <name evidence="2" type="ORF">K466DRAFT_253407</name>
</gene>
<protein>
    <submittedName>
        <fullName evidence="2">Uncharacterized protein</fullName>
    </submittedName>
</protein>
<feature type="region of interest" description="Disordered" evidence="1">
    <location>
        <begin position="1"/>
        <end position="23"/>
    </location>
</feature>
<dbReference type="EMBL" id="ML211374">
    <property type="protein sequence ID" value="TFK83670.1"/>
    <property type="molecule type" value="Genomic_DNA"/>
</dbReference>
<accession>A0A5C3P5W2</accession>
<dbReference type="AlphaFoldDB" id="A0A5C3P5W2"/>
<evidence type="ECO:0000256" key="1">
    <source>
        <dbReference type="SAM" id="MobiDB-lite"/>
    </source>
</evidence>
<proteinExistence type="predicted"/>
<name>A0A5C3P5W2_9APHY</name>
<feature type="region of interest" description="Disordered" evidence="1">
    <location>
        <begin position="74"/>
        <end position="94"/>
    </location>
</feature>
<dbReference type="Proteomes" id="UP000308197">
    <property type="component" value="Unassembled WGS sequence"/>
</dbReference>
<evidence type="ECO:0000313" key="3">
    <source>
        <dbReference type="Proteomes" id="UP000308197"/>
    </source>
</evidence>
<dbReference type="InParanoid" id="A0A5C3P5W2"/>
<feature type="compositionally biased region" description="Low complexity" evidence="1">
    <location>
        <begin position="83"/>
        <end position="92"/>
    </location>
</feature>
<feature type="compositionally biased region" description="Polar residues" evidence="1">
    <location>
        <begin position="8"/>
        <end position="23"/>
    </location>
</feature>